<dbReference type="PANTHER" id="PTHR33495">
    <property type="entry name" value="ANTI-SIGMA FACTOR ANTAGONIST TM_1081-RELATED-RELATED"/>
    <property type="match status" value="1"/>
</dbReference>
<dbReference type="Gene3D" id="3.30.750.24">
    <property type="entry name" value="STAS domain"/>
    <property type="match status" value="1"/>
</dbReference>
<organism evidence="5 6">
    <name type="scientific">Tenggerimyces flavus</name>
    <dbReference type="NCBI Taxonomy" id="1708749"/>
    <lineage>
        <taxon>Bacteria</taxon>
        <taxon>Bacillati</taxon>
        <taxon>Actinomycetota</taxon>
        <taxon>Actinomycetes</taxon>
        <taxon>Propionibacteriales</taxon>
        <taxon>Nocardioidaceae</taxon>
        <taxon>Tenggerimyces</taxon>
    </lineage>
</organism>
<accession>A0ABV7YCK9</accession>
<keyword evidence="6" id="KW-1185">Reference proteome</keyword>
<feature type="domain" description="STAS" evidence="4">
    <location>
        <begin position="34"/>
        <end position="143"/>
    </location>
</feature>
<gene>
    <name evidence="5" type="ORF">ACFOUW_16060</name>
</gene>
<reference evidence="6" key="1">
    <citation type="journal article" date="2019" name="Int. J. Syst. Evol. Microbiol.">
        <title>The Global Catalogue of Microorganisms (GCM) 10K type strain sequencing project: providing services to taxonomists for standard genome sequencing and annotation.</title>
        <authorList>
            <consortium name="The Broad Institute Genomics Platform"/>
            <consortium name="The Broad Institute Genome Sequencing Center for Infectious Disease"/>
            <person name="Wu L."/>
            <person name="Ma J."/>
        </authorList>
    </citation>
    <scope>NUCLEOTIDE SEQUENCE [LARGE SCALE GENOMIC DNA]</scope>
    <source>
        <strain evidence="6">CGMCC 4.7241</strain>
    </source>
</reference>
<dbReference type="PANTHER" id="PTHR33495:SF2">
    <property type="entry name" value="ANTI-SIGMA FACTOR ANTAGONIST TM_1081-RELATED"/>
    <property type="match status" value="1"/>
</dbReference>
<protein>
    <recommendedName>
        <fullName evidence="2">Anti-sigma factor antagonist</fullName>
    </recommendedName>
</protein>
<evidence type="ECO:0000256" key="1">
    <source>
        <dbReference type="ARBA" id="ARBA00009013"/>
    </source>
</evidence>
<evidence type="ECO:0000259" key="4">
    <source>
        <dbReference type="PROSITE" id="PS50801"/>
    </source>
</evidence>
<evidence type="ECO:0000256" key="3">
    <source>
        <dbReference type="SAM" id="MobiDB-lite"/>
    </source>
</evidence>
<dbReference type="PROSITE" id="PS50801">
    <property type="entry name" value="STAS"/>
    <property type="match status" value="1"/>
</dbReference>
<dbReference type="EMBL" id="JBHRZH010000014">
    <property type="protein sequence ID" value="MFC3762357.1"/>
    <property type="molecule type" value="Genomic_DNA"/>
</dbReference>
<dbReference type="CDD" id="cd07043">
    <property type="entry name" value="STAS_anti-anti-sigma_factors"/>
    <property type="match status" value="1"/>
</dbReference>
<dbReference type="InterPro" id="IPR036513">
    <property type="entry name" value="STAS_dom_sf"/>
</dbReference>
<dbReference type="SUPFAM" id="SSF52091">
    <property type="entry name" value="SpoIIaa-like"/>
    <property type="match status" value="1"/>
</dbReference>
<dbReference type="Pfam" id="PF01740">
    <property type="entry name" value="STAS"/>
    <property type="match status" value="1"/>
</dbReference>
<dbReference type="Proteomes" id="UP001595699">
    <property type="component" value="Unassembled WGS sequence"/>
</dbReference>
<sequence length="181" mass="18951">MVPSRGSPGGDPGCGSPRVDRDAWAPDVEFVVPLEPTGTAIGTAIVARPRGVVDVGTSAVLRDTLLAALTASPRMLVVDLTDVTLLDSTGLGALVAVDRRATLMGCLFRLSAPTYIVARVLDVTGMDRVWKVYPTTTEAMADALLDPTSTCPETPAGTGRSRSTTRSVDRRVNGRSVIVSD</sequence>
<dbReference type="InterPro" id="IPR003658">
    <property type="entry name" value="Anti-sigma_ant"/>
</dbReference>
<feature type="compositionally biased region" description="Low complexity" evidence="3">
    <location>
        <begin position="157"/>
        <end position="166"/>
    </location>
</feature>
<dbReference type="InterPro" id="IPR002645">
    <property type="entry name" value="STAS_dom"/>
</dbReference>
<proteinExistence type="inferred from homology"/>
<dbReference type="NCBIfam" id="TIGR00377">
    <property type="entry name" value="ant_ant_sig"/>
    <property type="match status" value="1"/>
</dbReference>
<evidence type="ECO:0000313" key="5">
    <source>
        <dbReference type="EMBL" id="MFC3762357.1"/>
    </source>
</evidence>
<name>A0ABV7YCK9_9ACTN</name>
<comment type="caution">
    <text evidence="5">The sequence shown here is derived from an EMBL/GenBank/DDBJ whole genome shotgun (WGS) entry which is preliminary data.</text>
</comment>
<evidence type="ECO:0000313" key="6">
    <source>
        <dbReference type="Proteomes" id="UP001595699"/>
    </source>
</evidence>
<dbReference type="RefSeq" id="WP_239556199.1">
    <property type="nucleotide sequence ID" value="NZ_JBHRZH010000014.1"/>
</dbReference>
<evidence type="ECO:0000256" key="2">
    <source>
        <dbReference type="RuleBase" id="RU003749"/>
    </source>
</evidence>
<comment type="similarity">
    <text evidence="1 2">Belongs to the anti-sigma-factor antagonist family.</text>
</comment>
<feature type="region of interest" description="Disordered" evidence="3">
    <location>
        <begin position="146"/>
        <end position="169"/>
    </location>
</feature>